<name>A0A809S5Z0_9BACT</name>
<sequence length="248" mass="27088">MRLLGVLLLVGIVVGVGALVAANEDPESHVLARFETPLEGRTISQRHNARLSVEALNGAVIDTHGEFSFNKTVGGWSKDMGYVKAPVSFNGALVDDWGGGVCQTSTTLYNAALLGGFEVVERSRHRFAPGYCPPGRDAAVAFGGIDLKLKNPYDFRVSIRAEMKRSGLVVSLIGPKKVDRKVLLSSEIVRFVSPREYKIEGSGPVNRVRNSGKPGYEVMTYRTIDGRQELVSVDSYPPFHRILETKGR</sequence>
<dbReference type="InterPro" id="IPR007391">
    <property type="entry name" value="Vancomycin_resist_VanW"/>
</dbReference>
<dbReference type="Proteomes" id="UP000662873">
    <property type="component" value="Chromosome"/>
</dbReference>
<dbReference type="AlphaFoldDB" id="A0A809S5Z0"/>
<evidence type="ECO:0000313" key="2">
    <source>
        <dbReference type="Proteomes" id="UP000662873"/>
    </source>
</evidence>
<reference evidence="1" key="1">
    <citation type="journal article" name="DNA Res.">
        <title>The physiological potential of anammox bacteria as revealed by their core genome structure.</title>
        <authorList>
            <person name="Okubo T."/>
            <person name="Toyoda A."/>
            <person name="Fukuhara K."/>
            <person name="Uchiyama I."/>
            <person name="Harigaya Y."/>
            <person name="Kuroiwa M."/>
            <person name="Suzuki T."/>
            <person name="Murakami Y."/>
            <person name="Suwa Y."/>
            <person name="Takami H."/>
        </authorList>
    </citation>
    <scope>NUCLEOTIDE SEQUENCE</scope>
    <source>
        <strain evidence="1">317325-2</strain>
    </source>
</reference>
<dbReference type="KEGG" id="npy:NPRO_21520"/>
<evidence type="ECO:0008006" key="3">
    <source>
        <dbReference type="Google" id="ProtNLM"/>
    </source>
</evidence>
<dbReference type="PANTHER" id="PTHR35788:SF1">
    <property type="entry name" value="EXPORTED PROTEIN"/>
    <property type="match status" value="1"/>
</dbReference>
<gene>
    <name evidence="1" type="ORF">NPRO_21520</name>
</gene>
<dbReference type="InterPro" id="IPR052913">
    <property type="entry name" value="Glycopeptide_resist_protein"/>
</dbReference>
<dbReference type="Pfam" id="PF04294">
    <property type="entry name" value="VanW"/>
    <property type="match status" value="1"/>
</dbReference>
<accession>A0A809S5Z0</accession>
<protein>
    <recommendedName>
        <fullName evidence="3">VanW family protein</fullName>
    </recommendedName>
</protein>
<dbReference type="PANTHER" id="PTHR35788">
    <property type="entry name" value="EXPORTED PROTEIN-RELATED"/>
    <property type="match status" value="1"/>
</dbReference>
<organism evidence="1 2">
    <name type="scientific">Candidatus Nitrosymbiomonas proteolyticus</name>
    <dbReference type="NCBI Taxonomy" id="2608984"/>
    <lineage>
        <taxon>Bacteria</taxon>
        <taxon>Bacillati</taxon>
        <taxon>Armatimonadota</taxon>
        <taxon>Armatimonadota incertae sedis</taxon>
        <taxon>Candidatus Nitrosymbiomonas</taxon>
    </lineage>
</organism>
<evidence type="ECO:0000313" key="1">
    <source>
        <dbReference type="EMBL" id="BBO24557.1"/>
    </source>
</evidence>
<dbReference type="EMBL" id="AP021858">
    <property type="protein sequence ID" value="BBO24557.1"/>
    <property type="molecule type" value="Genomic_DNA"/>
</dbReference>
<proteinExistence type="predicted"/>